<evidence type="ECO:0000313" key="2">
    <source>
        <dbReference type="EMBL" id="KAL0479423.1"/>
    </source>
</evidence>
<evidence type="ECO:0000313" key="3">
    <source>
        <dbReference type="Proteomes" id="UP001431209"/>
    </source>
</evidence>
<dbReference type="Proteomes" id="UP001431209">
    <property type="component" value="Unassembled WGS sequence"/>
</dbReference>
<protein>
    <submittedName>
        <fullName evidence="2">Uncharacterized protein</fullName>
    </submittedName>
</protein>
<feature type="transmembrane region" description="Helical" evidence="1">
    <location>
        <begin position="160"/>
        <end position="181"/>
    </location>
</feature>
<proteinExistence type="predicted"/>
<accession>A0AAW2YRB0</accession>
<dbReference type="AlphaFoldDB" id="A0AAW2YRB0"/>
<feature type="transmembrane region" description="Helical" evidence="1">
    <location>
        <begin position="246"/>
        <end position="265"/>
    </location>
</feature>
<comment type="caution">
    <text evidence="2">The sequence shown here is derived from an EMBL/GenBank/DDBJ whole genome shotgun (WGS) entry which is preliminary data.</text>
</comment>
<keyword evidence="1" id="KW-1133">Transmembrane helix</keyword>
<feature type="transmembrane region" description="Helical" evidence="1">
    <location>
        <begin position="99"/>
        <end position="124"/>
    </location>
</feature>
<gene>
    <name evidence="2" type="ORF">AKO1_007683</name>
</gene>
<name>A0AAW2YRB0_9EUKA</name>
<feature type="transmembrane region" description="Helical" evidence="1">
    <location>
        <begin position="136"/>
        <end position="155"/>
    </location>
</feature>
<keyword evidence="3" id="KW-1185">Reference proteome</keyword>
<keyword evidence="1" id="KW-0472">Membrane</keyword>
<organism evidence="2 3">
    <name type="scientific">Acrasis kona</name>
    <dbReference type="NCBI Taxonomy" id="1008807"/>
    <lineage>
        <taxon>Eukaryota</taxon>
        <taxon>Discoba</taxon>
        <taxon>Heterolobosea</taxon>
        <taxon>Tetramitia</taxon>
        <taxon>Eutetramitia</taxon>
        <taxon>Acrasidae</taxon>
        <taxon>Acrasis</taxon>
    </lineage>
</organism>
<sequence length="300" mass="33777">MDEDEKVVVASDDAINSAPINADVATQDSSTDDHLEYTQADTHKLELETHDVDLDENDSFYGGNESDLEDGYEEQALIIQENYDNVTVSDMNKSSITLFYLRVYLGVVFYILLIIGIILINLLVPEVVLSNKNNSWGFYLATAVTIVLMPVLYLLRKKTFFNLLFTTLFVISFSWTIGFISSFSNTILFIPVFCIAIVIIIFLISYVAIIQNLNSTFLFVVVATLAVFMSETYVLLSRFAFNYGGWLHGLLTVFFSTGLSLFITYRSTKIIDDYTYIQSTRAIVSFFDIIDTIAGSSAMN</sequence>
<feature type="transmembrane region" description="Helical" evidence="1">
    <location>
        <begin position="217"/>
        <end position="240"/>
    </location>
</feature>
<reference evidence="2 3" key="1">
    <citation type="submission" date="2024-03" db="EMBL/GenBank/DDBJ databases">
        <title>The Acrasis kona genome and developmental transcriptomes reveal deep origins of eukaryotic multicellular pathways.</title>
        <authorList>
            <person name="Sheikh S."/>
            <person name="Fu C.-J."/>
            <person name="Brown M.W."/>
            <person name="Baldauf S.L."/>
        </authorList>
    </citation>
    <scope>NUCLEOTIDE SEQUENCE [LARGE SCALE GENOMIC DNA]</scope>
    <source>
        <strain evidence="2 3">ATCC MYA-3509</strain>
    </source>
</reference>
<keyword evidence="1" id="KW-0812">Transmembrane</keyword>
<feature type="transmembrane region" description="Helical" evidence="1">
    <location>
        <begin position="187"/>
        <end position="210"/>
    </location>
</feature>
<evidence type="ECO:0000256" key="1">
    <source>
        <dbReference type="SAM" id="Phobius"/>
    </source>
</evidence>
<dbReference type="EMBL" id="JAOPGA020000556">
    <property type="protein sequence ID" value="KAL0479423.1"/>
    <property type="molecule type" value="Genomic_DNA"/>
</dbReference>